<keyword evidence="1" id="KW-0732">Signal</keyword>
<sequence>MKWKQNASTIAGGHGRGSELNQLNDPSGIYVDDDNHSIYVADRENHRIVRWEFGVDVGEIVVGGNGPGSATDQLYYSLDVILDKRKKYLIICDQHNVRVLRWSLQNSQDQEILIHNIVCFGLAMDNNGDLYVSDWVDHQVSRWQEGDTEGIAVAGGNNEENHFNQLNRPYFIFVDEYHSVYIADYRNNRVMKWMKTATEGTLVAPEQVVGENPNSLCGPEGVIVDHMGNIYVSKDGSHQITRWSPGAIEGVPVVGESQLGNRPTQLSYPRDLSFDREGNLYVVDTNNNRIQKFVIDID</sequence>
<feature type="region of interest" description="Disordered" evidence="5">
    <location>
        <begin position="1"/>
        <end position="20"/>
    </location>
</feature>
<reference evidence="7" key="1">
    <citation type="submission" date="2021-02" db="EMBL/GenBank/DDBJ databases">
        <authorList>
            <person name="Nowell W R."/>
        </authorList>
    </citation>
    <scope>NUCLEOTIDE SEQUENCE</scope>
</reference>
<evidence type="ECO:0000256" key="3">
    <source>
        <dbReference type="ARBA" id="ARBA00023180"/>
    </source>
</evidence>
<evidence type="ECO:0000256" key="1">
    <source>
        <dbReference type="ARBA" id="ARBA00022729"/>
    </source>
</evidence>
<dbReference type="CDD" id="cd05819">
    <property type="entry name" value="NHL"/>
    <property type="match status" value="1"/>
</dbReference>
<keyword evidence="8" id="KW-1185">Reference proteome</keyword>
<dbReference type="Gene3D" id="2.40.10.500">
    <property type="match status" value="2"/>
</dbReference>
<dbReference type="OrthoDB" id="9982682at2759"/>
<evidence type="ECO:0000313" key="7">
    <source>
        <dbReference type="EMBL" id="CAF1120189.1"/>
    </source>
</evidence>
<dbReference type="InterPro" id="IPR011042">
    <property type="entry name" value="6-blade_b-propeller_TolB-like"/>
</dbReference>
<dbReference type="SUPFAM" id="SSF101898">
    <property type="entry name" value="NHL repeat"/>
    <property type="match status" value="1"/>
</dbReference>
<proteinExistence type="predicted"/>
<name>A0A814QGX8_9BILA</name>
<keyword evidence="2" id="KW-0677">Repeat</keyword>
<dbReference type="Proteomes" id="UP000663877">
    <property type="component" value="Unassembled WGS sequence"/>
</dbReference>
<gene>
    <name evidence="7" type="ORF">BJG266_LOCUS22414</name>
    <name evidence="6" type="ORF">QVE165_LOCUS16351</name>
</gene>
<evidence type="ECO:0008006" key="10">
    <source>
        <dbReference type="Google" id="ProtNLM"/>
    </source>
</evidence>
<dbReference type="Pfam" id="PF01436">
    <property type="entry name" value="NHL"/>
    <property type="match status" value="2"/>
</dbReference>
<dbReference type="PROSITE" id="PS51125">
    <property type="entry name" value="NHL"/>
    <property type="match status" value="2"/>
</dbReference>
<accession>A0A814QGX8</accession>
<dbReference type="EMBL" id="CAJNOM010000091">
    <property type="protein sequence ID" value="CAF1027499.1"/>
    <property type="molecule type" value="Genomic_DNA"/>
</dbReference>
<protein>
    <recommendedName>
        <fullName evidence="10">6-bladed beta-propeller</fullName>
    </recommendedName>
</protein>
<feature type="repeat" description="NHL" evidence="4">
    <location>
        <begin position="14"/>
        <end position="54"/>
    </location>
</feature>
<comment type="caution">
    <text evidence="7">The sequence shown here is derived from an EMBL/GenBank/DDBJ whole genome shotgun (WGS) entry which is preliminary data.</text>
</comment>
<organism evidence="7 9">
    <name type="scientific">Adineta steineri</name>
    <dbReference type="NCBI Taxonomy" id="433720"/>
    <lineage>
        <taxon>Eukaryota</taxon>
        <taxon>Metazoa</taxon>
        <taxon>Spiralia</taxon>
        <taxon>Gnathifera</taxon>
        <taxon>Rotifera</taxon>
        <taxon>Eurotatoria</taxon>
        <taxon>Bdelloidea</taxon>
        <taxon>Adinetida</taxon>
        <taxon>Adinetidae</taxon>
        <taxon>Adineta</taxon>
    </lineage>
</organism>
<evidence type="ECO:0000256" key="5">
    <source>
        <dbReference type="SAM" id="MobiDB-lite"/>
    </source>
</evidence>
<dbReference type="PANTHER" id="PTHR10680">
    <property type="entry name" value="PEPTIDYL-GLYCINE ALPHA-AMIDATING MONOOXYGENASE"/>
    <property type="match status" value="1"/>
</dbReference>
<evidence type="ECO:0000313" key="9">
    <source>
        <dbReference type="Proteomes" id="UP000663877"/>
    </source>
</evidence>
<dbReference type="InterPro" id="IPR001258">
    <property type="entry name" value="NHL_repeat"/>
</dbReference>
<dbReference type="Gene3D" id="2.120.10.30">
    <property type="entry name" value="TolB, C-terminal domain"/>
    <property type="match status" value="1"/>
</dbReference>
<keyword evidence="3" id="KW-0325">Glycoprotein</keyword>
<dbReference type="AlphaFoldDB" id="A0A814QGX8"/>
<evidence type="ECO:0000313" key="8">
    <source>
        <dbReference type="Proteomes" id="UP000663832"/>
    </source>
</evidence>
<evidence type="ECO:0000256" key="2">
    <source>
        <dbReference type="ARBA" id="ARBA00022737"/>
    </source>
</evidence>
<evidence type="ECO:0000256" key="4">
    <source>
        <dbReference type="PROSITE-ProRule" id="PRU00504"/>
    </source>
</evidence>
<dbReference type="Proteomes" id="UP000663832">
    <property type="component" value="Unassembled WGS sequence"/>
</dbReference>
<feature type="repeat" description="NHL" evidence="4">
    <location>
        <begin position="257"/>
        <end position="296"/>
    </location>
</feature>
<dbReference type="PANTHER" id="PTHR10680:SF14">
    <property type="entry name" value="PEPTIDYL-GLYCINE ALPHA-AMIDATING MONOOXYGENASE"/>
    <property type="match status" value="1"/>
</dbReference>
<dbReference type="EMBL" id="CAJNOI010000140">
    <property type="protein sequence ID" value="CAF1120189.1"/>
    <property type="molecule type" value="Genomic_DNA"/>
</dbReference>
<evidence type="ECO:0000313" key="6">
    <source>
        <dbReference type="EMBL" id="CAF1027499.1"/>
    </source>
</evidence>